<feature type="domain" description="DUF6535" evidence="2">
    <location>
        <begin position="3"/>
        <end position="179"/>
    </location>
</feature>
<organism evidence="3 4">
    <name type="scientific">Lactarius akahatsu</name>
    <dbReference type="NCBI Taxonomy" id="416441"/>
    <lineage>
        <taxon>Eukaryota</taxon>
        <taxon>Fungi</taxon>
        <taxon>Dikarya</taxon>
        <taxon>Basidiomycota</taxon>
        <taxon>Agaricomycotina</taxon>
        <taxon>Agaricomycetes</taxon>
        <taxon>Russulales</taxon>
        <taxon>Russulaceae</taxon>
        <taxon>Lactarius</taxon>
    </lineage>
</organism>
<evidence type="ECO:0000313" key="3">
    <source>
        <dbReference type="EMBL" id="KAH8989262.1"/>
    </source>
</evidence>
<comment type="caution">
    <text evidence="3">The sequence shown here is derived from an EMBL/GenBank/DDBJ whole genome shotgun (WGS) entry which is preliminary data.</text>
</comment>
<feature type="transmembrane region" description="Helical" evidence="1">
    <location>
        <begin position="92"/>
        <end position="114"/>
    </location>
</feature>
<evidence type="ECO:0000259" key="2">
    <source>
        <dbReference type="Pfam" id="PF20153"/>
    </source>
</evidence>
<evidence type="ECO:0000256" key="1">
    <source>
        <dbReference type="SAM" id="Phobius"/>
    </source>
</evidence>
<dbReference type="Pfam" id="PF20153">
    <property type="entry name" value="DUF6535"/>
    <property type="match status" value="1"/>
</dbReference>
<gene>
    <name evidence="3" type="ORF">EDB92DRAFT_1799713</name>
</gene>
<dbReference type="InterPro" id="IPR045338">
    <property type="entry name" value="DUF6535"/>
</dbReference>
<protein>
    <recommendedName>
        <fullName evidence="2">DUF6535 domain-containing protein</fullName>
    </recommendedName>
</protein>
<evidence type="ECO:0000313" key="4">
    <source>
        <dbReference type="Proteomes" id="UP001201163"/>
    </source>
</evidence>
<keyword evidence="1" id="KW-0812">Transmembrane</keyword>
<feature type="transmembrane region" description="Helical" evidence="1">
    <location>
        <begin position="184"/>
        <end position="209"/>
    </location>
</feature>
<name>A0AAD4LF31_9AGAM</name>
<accession>A0AAD4LF31</accession>
<proteinExistence type="predicted"/>
<keyword evidence="4" id="KW-1185">Reference proteome</keyword>
<keyword evidence="1" id="KW-1133">Transmembrane helix</keyword>
<reference evidence="3" key="1">
    <citation type="submission" date="2022-01" db="EMBL/GenBank/DDBJ databases">
        <title>Comparative genomics reveals a dynamic genome evolution in the ectomycorrhizal milk-cap (Lactarius) mushrooms.</title>
        <authorList>
            <consortium name="DOE Joint Genome Institute"/>
            <person name="Lebreton A."/>
            <person name="Tang N."/>
            <person name="Kuo A."/>
            <person name="LaButti K."/>
            <person name="Drula E."/>
            <person name="Barry K."/>
            <person name="Clum A."/>
            <person name="Lipzen A."/>
            <person name="Mousain D."/>
            <person name="Ng V."/>
            <person name="Wang R."/>
            <person name="Wang X."/>
            <person name="Dai Y."/>
            <person name="Henrissat B."/>
            <person name="Grigoriev I.V."/>
            <person name="Guerin-Laguette A."/>
            <person name="Yu F."/>
            <person name="Martin F.M."/>
        </authorList>
    </citation>
    <scope>NUCLEOTIDE SEQUENCE</scope>
    <source>
        <strain evidence="3">QP</strain>
    </source>
</reference>
<feature type="non-terminal residue" evidence="3">
    <location>
        <position position="278"/>
    </location>
</feature>
<sequence length="278" mass="30706">FSLYLSYAEKHDKEQTDSWKAGADGILVFTGLFAAALATFVIDSYKSLLPDTGSNTVAILTQISQQLSNGSQTSAQAYVAPSSPFQPSTSAIWVNALWFLSLVISLFCALLATLQQHWARRYLRLTQPQCAVHKRARLRSFFAEGVERFHLAFAVEAIPALLHISVFLFLTGLVISLFTIHHTIAYIILAATVTGGIVYTLITVMPVFCHNSPYHSPFSALVWNVPRKIAKTLLSAAHHIGHSLQKYTGFVQGGLHLLTLNQDLRVQKTPIREHGQSC</sequence>
<feature type="transmembrane region" description="Helical" evidence="1">
    <location>
        <begin position="157"/>
        <end position="178"/>
    </location>
</feature>
<keyword evidence="1" id="KW-0472">Membrane</keyword>
<dbReference type="AlphaFoldDB" id="A0AAD4LF31"/>
<dbReference type="Proteomes" id="UP001201163">
    <property type="component" value="Unassembled WGS sequence"/>
</dbReference>
<dbReference type="EMBL" id="JAKELL010000038">
    <property type="protein sequence ID" value="KAH8989262.1"/>
    <property type="molecule type" value="Genomic_DNA"/>
</dbReference>
<feature type="transmembrane region" description="Helical" evidence="1">
    <location>
        <begin position="21"/>
        <end position="42"/>
    </location>
</feature>